<organism evidence="4 5">
    <name type="scientific">Desulfosporosinus hippei DSM 8344</name>
    <dbReference type="NCBI Taxonomy" id="1121419"/>
    <lineage>
        <taxon>Bacteria</taxon>
        <taxon>Bacillati</taxon>
        <taxon>Bacillota</taxon>
        <taxon>Clostridia</taxon>
        <taxon>Eubacteriales</taxon>
        <taxon>Desulfitobacteriaceae</taxon>
        <taxon>Desulfosporosinus</taxon>
    </lineage>
</organism>
<dbReference type="PROSITE" id="PS50011">
    <property type="entry name" value="PROTEIN_KINASE_DOM"/>
    <property type="match status" value="1"/>
</dbReference>
<dbReference type="SUPFAM" id="SSF56112">
    <property type="entry name" value="Protein kinase-like (PK-like)"/>
    <property type="match status" value="1"/>
</dbReference>
<reference evidence="5" key="1">
    <citation type="submission" date="2016-10" db="EMBL/GenBank/DDBJ databases">
        <authorList>
            <person name="Varghese N."/>
            <person name="Submissions S."/>
        </authorList>
    </citation>
    <scope>NUCLEOTIDE SEQUENCE [LARGE SCALE GENOMIC DNA]</scope>
    <source>
        <strain evidence="5">DSM 8344</strain>
    </source>
</reference>
<evidence type="ECO:0000313" key="5">
    <source>
        <dbReference type="Proteomes" id="UP000198656"/>
    </source>
</evidence>
<keyword evidence="2" id="KW-0812">Transmembrane</keyword>
<dbReference type="CDD" id="cd05121">
    <property type="entry name" value="ABC1_ADCK3-like"/>
    <property type="match status" value="1"/>
</dbReference>
<dbReference type="PANTHER" id="PTHR10566">
    <property type="entry name" value="CHAPERONE-ACTIVITY OF BC1 COMPLEX CABC1 -RELATED"/>
    <property type="match status" value="1"/>
</dbReference>
<dbReference type="InterPro" id="IPR011009">
    <property type="entry name" value="Kinase-like_dom_sf"/>
</dbReference>
<evidence type="ECO:0000256" key="2">
    <source>
        <dbReference type="SAM" id="Phobius"/>
    </source>
</evidence>
<evidence type="ECO:0000259" key="3">
    <source>
        <dbReference type="PROSITE" id="PS50011"/>
    </source>
</evidence>
<dbReference type="GO" id="GO:0005524">
    <property type="term" value="F:ATP binding"/>
    <property type="evidence" value="ECO:0007669"/>
    <property type="project" value="InterPro"/>
</dbReference>
<dbReference type="InterPro" id="IPR050154">
    <property type="entry name" value="UbiB_kinase"/>
</dbReference>
<keyword evidence="5" id="KW-1185">Reference proteome</keyword>
<dbReference type="InterPro" id="IPR004147">
    <property type="entry name" value="ABC1_dom"/>
</dbReference>
<dbReference type="GO" id="GO:0004672">
    <property type="term" value="F:protein kinase activity"/>
    <property type="evidence" value="ECO:0007669"/>
    <property type="project" value="InterPro"/>
</dbReference>
<dbReference type="EMBL" id="FNCP01000029">
    <property type="protein sequence ID" value="SDI19343.1"/>
    <property type="molecule type" value="Genomic_DNA"/>
</dbReference>
<dbReference type="Gene3D" id="1.10.510.10">
    <property type="entry name" value="Transferase(Phosphotransferase) domain 1"/>
    <property type="match status" value="1"/>
</dbReference>
<keyword evidence="2" id="KW-0472">Membrane</keyword>
<accession>A0A1G8IKC5</accession>
<keyword evidence="4" id="KW-0830">Ubiquinone</keyword>
<evidence type="ECO:0000256" key="1">
    <source>
        <dbReference type="ARBA" id="ARBA00009670"/>
    </source>
</evidence>
<comment type="similarity">
    <text evidence="1">Belongs to the protein kinase superfamily. ADCK protein kinase family.</text>
</comment>
<feature type="transmembrane region" description="Helical" evidence="2">
    <location>
        <begin position="500"/>
        <end position="522"/>
    </location>
</feature>
<feature type="transmembrane region" description="Helical" evidence="2">
    <location>
        <begin position="528"/>
        <end position="551"/>
    </location>
</feature>
<dbReference type="InterPro" id="IPR000719">
    <property type="entry name" value="Prot_kinase_dom"/>
</dbReference>
<dbReference type="RefSeq" id="WP_092335279.1">
    <property type="nucleotide sequence ID" value="NZ_FNCP01000029.1"/>
</dbReference>
<dbReference type="STRING" id="1121419.SAMN05443529_1299"/>
<feature type="domain" description="Protein kinase" evidence="3">
    <location>
        <begin position="125"/>
        <end position="490"/>
    </location>
</feature>
<dbReference type="Proteomes" id="UP000198656">
    <property type="component" value="Unassembled WGS sequence"/>
</dbReference>
<dbReference type="OrthoDB" id="9795390at2"/>
<dbReference type="Pfam" id="PF03109">
    <property type="entry name" value="ABC1"/>
    <property type="match status" value="1"/>
</dbReference>
<evidence type="ECO:0000313" key="4">
    <source>
        <dbReference type="EMBL" id="SDI19343.1"/>
    </source>
</evidence>
<dbReference type="SMART" id="SM00220">
    <property type="entry name" value="S_TKc"/>
    <property type="match status" value="1"/>
</dbReference>
<keyword evidence="2" id="KW-1133">Transmembrane helix</keyword>
<dbReference type="PANTHER" id="PTHR10566:SF113">
    <property type="entry name" value="PROTEIN ACTIVITY OF BC1 COMPLEX KINASE 7, CHLOROPLASTIC"/>
    <property type="match status" value="1"/>
</dbReference>
<name>A0A1G8IKC5_9FIRM</name>
<gene>
    <name evidence="4" type="ORF">SAMN05443529_1299</name>
</gene>
<sequence length="559" mass="63740">MIGKRIRHIKRYRDVAKVLARHGFGFFVEEMGLLHMLSLPKRLFTDTEEIDPLSIGERIRLVIEELGPTYIKIGQIASTRADIFPQEILCELEKLQENVPSFSFEEVETIIEEELGSPLSDIFLSFDKTVIAAASIGQVHCARLRSTGELVAVKVQRPRIKTMIETDLEILLDLATLAEHRMKRMERLQLRDVVEEFAKSLRNELDYSIEGRNAEKIAKQFKNDKSVHIPSIYWDYSTRKVLTLEFVEGLRLNQFESLKKNGYDHKILAEKLVQALFHQILIAGFFHADPHPGNIFLLKGGVISFIDFGMVGRLTLDMKHNFASLIIAMMRQNTEAMIKAVLRIGIVPEDVNLLLLSNDVDELREKYMDVPMSRISLGEAISDLFEVAFRHRIRIPSDFTMVAKCLLILEGIVEKLDPQLSIMDMAEPFGIQLLKERYRPSTIAGRLWHNVSDYGDLLVELPKQMKDLMGNLVRGRIRLEVSVPELDVFLRKLDRITNQISFSIVLLSFSIVMAGIIVASALGQEPIMFWQISVIEIGAAMAGLMLLWLFVSIFKSGKF</sequence>
<dbReference type="AlphaFoldDB" id="A0A1G8IKC5"/>
<protein>
    <submittedName>
        <fullName evidence="4">Ubiquinone biosynthesis protein</fullName>
    </submittedName>
</protein>
<proteinExistence type="inferred from homology"/>